<evidence type="ECO:0000313" key="4">
    <source>
        <dbReference type="Proteomes" id="UP000002640"/>
    </source>
</evidence>
<gene>
    <name evidence="3" type="ORF">PHYSODRAFT_489238</name>
</gene>
<keyword evidence="4" id="KW-1185">Reference proteome</keyword>
<keyword evidence="2" id="KW-0812">Transmembrane</keyword>
<accession>G4Z2V1</accession>
<name>G4Z2V1_PHYSP</name>
<evidence type="ECO:0000256" key="1">
    <source>
        <dbReference type="SAM" id="MobiDB-lite"/>
    </source>
</evidence>
<feature type="region of interest" description="Disordered" evidence="1">
    <location>
        <begin position="1"/>
        <end position="31"/>
    </location>
</feature>
<keyword evidence="2" id="KW-1133">Transmembrane helix</keyword>
<dbReference type="KEGG" id="psoj:PHYSODRAFT_489238"/>
<protein>
    <submittedName>
        <fullName evidence="3">Uncharacterized protein</fullName>
    </submittedName>
</protein>
<evidence type="ECO:0000313" key="3">
    <source>
        <dbReference type="EMBL" id="EGZ19284.1"/>
    </source>
</evidence>
<dbReference type="InParanoid" id="G4Z2V1"/>
<organism evidence="3 4">
    <name type="scientific">Phytophthora sojae (strain P6497)</name>
    <name type="common">Soybean stem and root rot agent</name>
    <name type="synonym">Phytophthora megasperma f. sp. glycines</name>
    <dbReference type="NCBI Taxonomy" id="1094619"/>
    <lineage>
        <taxon>Eukaryota</taxon>
        <taxon>Sar</taxon>
        <taxon>Stramenopiles</taxon>
        <taxon>Oomycota</taxon>
        <taxon>Peronosporomycetes</taxon>
        <taxon>Peronosporales</taxon>
        <taxon>Peronosporaceae</taxon>
        <taxon>Phytophthora</taxon>
    </lineage>
</organism>
<dbReference type="GeneID" id="20656401"/>
<dbReference type="AlphaFoldDB" id="G4Z2V1"/>
<dbReference type="RefSeq" id="XP_009522001.1">
    <property type="nucleotide sequence ID" value="XM_009523706.1"/>
</dbReference>
<feature type="non-terminal residue" evidence="3">
    <location>
        <position position="1"/>
    </location>
</feature>
<keyword evidence="2" id="KW-0472">Membrane</keyword>
<feature type="compositionally biased region" description="Polar residues" evidence="1">
    <location>
        <begin position="12"/>
        <end position="29"/>
    </location>
</feature>
<sequence length="110" mass="12181">FRPLSDDERLTRSSNNANFSTDFSSSAQPPQAPATCASYDGIFLALSGLTAFANIFWYLHRIRLVGKIWRFVSDNQIADPSNNPLRVTRTLQSANLYKGPPGGRFPFLAA</sequence>
<dbReference type="EMBL" id="JH159153">
    <property type="protein sequence ID" value="EGZ19284.1"/>
    <property type="molecule type" value="Genomic_DNA"/>
</dbReference>
<feature type="compositionally biased region" description="Basic and acidic residues" evidence="1">
    <location>
        <begin position="1"/>
        <end position="11"/>
    </location>
</feature>
<dbReference type="Proteomes" id="UP000002640">
    <property type="component" value="Unassembled WGS sequence"/>
</dbReference>
<evidence type="ECO:0000256" key="2">
    <source>
        <dbReference type="SAM" id="Phobius"/>
    </source>
</evidence>
<proteinExistence type="predicted"/>
<feature type="transmembrane region" description="Helical" evidence="2">
    <location>
        <begin position="42"/>
        <end position="60"/>
    </location>
</feature>
<reference evidence="3 4" key="1">
    <citation type="journal article" date="2006" name="Science">
        <title>Phytophthora genome sequences uncover evolutionary origins and mechanisms of pathogenesis.</title>
        <authorList>
            <person name="Tyler B.M."/>
            <person name="Tripathy S."/>
            <person name="Zhang X."/>
            <person name="Dehal P."/>
            <person name="Jiang R.H."/>
            <person name="Aerts A."/>
            <person name="Arredondo F.D."/>
            <person name="Baxter L."/>
            <person name="Bensasson D."/>
            <person name="Beynon J.L."/>
            <person name="Chapman J."/>
            <person name="Damasceno C.M."/>
            <person name="Dorrance A.E."/>
            <person name="Dou D."/>
            <person name="Dickerman A.W."/>
            <person name="Dubchak I.L."/>
            <person name="Garbelotto M."/>
            <person name="Gijzen M."/>
            <person name="Gordon S.G."/>
            <person name="Govers F."/>
            <person name="Grunwald N.J."/>
            <person name="Huang W."/>
            <person name="Ivors K.L."/>
            <person name="Jones R.W."/>
            <person name="Kamoun S."/>
            <person name="Krampis K."/>
            <person name="Lamour K.H."/>
            <person name="Lee M.K."/>
            <person name="McDonald W.H."/>
            <person name="Medina M."/>
            <person name="Meijer H.J."/>
            <person name="Nordberg E.K."/>
            <person name="Maclean D.J."/>
            <person name="Ospina-Giraldo M.D."/>
            <person name="Morris P.F."/>
            <person name="Phuntumart V."/>
            <person name="Putnam N.H."/>
            <person name="Rash S."/>
            <person name="Rose J.K."/>
            <person name="Sakihama Y."/>
            <person name="Salamov A.A."/>
            <person name="Savidor A."/>
            <person name="Scheuring C.F."/>
            <person name="Smith B.M."/>
            <person name="Sobral B.W."/>
            <person name="Terry A."/>
            <person name="Torto-Alalibo T.A."/>
            <person name="Win J."/>
            <person name="Xu Z."/>
            <person name="Zhang H."/>
            <person name="Grigoriev I.V."/>
            <person name="Rokhsar D.S."/>
            <person name="Boore J.L."/>
        </authorList>
    </citation>
    <scope>NUCLEOTIDE SEQUENCE [LARGE SCALE GENOMIC DNA]</scope>
    <source>
        <strain evidence="3 4">P6497</strain>
    </source>
</reference>